<evidence type="ECO:0000256" key="2">
    <source>
        <dbReference type="ARBA" id="ARBA00022723"/>
    </source>
</evidence>
<dbReference type="FunFam" id="1.10.600.10:FF:000007">
    <property type="entry name" value="Isoprene synthase, chloroplastic"/>
    <property type="match status" value="1"/>
</dbReference>
<dbReference type="SUPFAM" id="SSF48576">
    <property type="entry name" value="Terpenoid synthases"/>
    <property type="match status" value="1"/>
</dbReference>
<keyword evidence="3" id="KW-0460">Magnesium</keyword>
<evidence type="ECO:0000259" key="6">
    <source>
        <dbReference type="Pfam" id="PF03936"/>
    </source>
</evidence>
<dbReference type="Pfam" id="PF03936">
    <property type="entry name" value="Terpene_synth_C"/>
    <property type="match status" value="1"/>
</dbReference>
<dbReference type="EMBL" id="JAGYWB010000016">
    <property type="protein sequence ID" value="KAI0495767.1"/>
    <property type="molecule type" value="Genomic_DNA"/>
</dbReference>
<organism evidence="7 8">
    <name type="scientific">Dendrobium nobile</name>
    <name type="common">Orchid</name>
    <dbReference type="NCBI Taxonomy" id="94219"/>
    <lineage>
        <taxon>Eukaryota</taxon>
        <taxon>Viridiplantae</taxon>
        <taxon>Streptophyta</taxon>
        <taxon>Embryophyta</taxon>
        <taxon>Tracheophyta</taxon>
        <taxon>Spermatophyta</taxon>
        <taxon>Magnoliopsida</taxon>
        <taxon>Liliopsida</taxon>
        <taxon>Asparagales</taxon>
        <taxon>Orchidaceae</taxon>
        <taxon>Epidendroideae</taxon>
        <taxon>Malaxideae</taxon>
        <taxon>Dendrobiinae</taxon>
        <taxon>Dendrobium</taxon>
    </lineage>
</organism>
<name>A0A8T3AHI2_DENNO</name>
<dbReference type="InterPro" id="IPR001906">
    <property type="entry name" value="Terpene_synth_N"/>
</dbReference>
<sequence length="573" mass="65800">MKSPTKHSLGGLPITNRVRGTILHCTRYQTLSKSINLSLFSLFLISPPIIFFTRNIILQEEVNNRLAEELMQEVRNQINDGIKLQRQLELIESIDRLGLSSLFHEEIYRVLSVLSLNNCKEVILCGLRSTAICFQLLRRFGFQISEGIFDDFMDGDHDAFLPTLSDDVIGLLSLYNASYMAFPGEKKMESARSFAEILPGSIESAIGHALDLPLHRRMPWMEARMYIDMYELEDGMSPALLHLAKIHFNKVQSIHQKELKHAGSWWTRLDLGKTISFSRDRLMECFFYVVGIVHHPDYGFCREKLTQVGMLIATIDDVYDVYGSLEELELFTQIIDRWDIKGIVELPYYMKICFSALNDTINGVANHLYLDDRLEAIPYIKRVWADLFKTFLVEAKWHKKGYIPTLKEYLSNASISISGHVILFNTYILLKCKISKETLQQLQDFPNIVRLPSLIFRLCNDLATSSAEQERGDVSTSIQCYMKETGASEEEARLYISMLINDAWNDMNREYSACSKPQFSQRFIDASINLARMASFMYQHGDGFSAPSHQIKGSIKSLLLNSISNNLYERDMQ</sequence>
<evidence type="ECO:0000256" key="3">
    <source>
        <dbReference type="ARBA" id="ARBA00022842"/>
    </source>
</evidence>
<comment type="cofactor">
    <cofactor evidence="1">
        <name>Mg(2+)</name>
        <dbReference type="ChEBI" id="CHEBI:18420"/>
    </cofactor>
</comment>
<accession>A0A8T3AHI2</accession>
<dbReference type="GO" id="GO:0010333">
    <property type="term" value="F:terpene synthase activity"/>
    <property type="evidence" value="ECO:0007669"/>
    <property type="project" value="InterPro"/>
</dbReference>
<evidence type="ECO:0000256" key="4">
    <source>
        <dbReference type="SAM" id="Phobius"/>
    </source>
</evidence>
<dbReference type="InterPro" id="IPR008949">
    <property type="entry name" value="Isoprenoid_synthase_dom_sf"/>
</dbReference>
<dbReference type="PANTHER" id="PTHR31225:SF252">
    <property type="entry name" value="TERPENE SYNTHASE 12-RELATED"/>
    <property type="match status" value="1"/>
</dbReference>
<protein>
    <submittedName>
        <fullName evidence="7">Uncharacterized protein</fullName>
    </submittedName>
</protein>
<dbReference type="GO" id="GO:0000287">
    <property type="term" value="F:magnesium ion binding"/>
    <property type="evidence" value="ECO:0007669"/>
    <property type="project" value="InterPro"/>
</dbReference>
<comment type="caution">
    <text evidence="7">The sequence shown here is derived from an EMBL/GenBank/DDBJ whole genome shotgun (WGS) entry which is preliminary data.</text>
</comment>
<feature type="transmembrane region" description="Helical" evidence="4">
    <location>
        <begin position="37"/>
        <end position="57"/>
    </location>
</feature>
<evidence type="ECO:0000256" key="1">
    <source>
        <dbReference type="ARBA" id="ARBA00001946"/>
    </source>
</evidence>
<keyword evidence="4" id="KW-0472">Membrane</keyword>
<dbReference type="Pfam" id="PF01397">
    <property type="entry name" value="Terpene_synth"/>
    <property type="match status" value="1"/>
</dbReference>
<dbReference type="InterPro" id="IPR005630">
    <property type="entry name" value="Terpene_synthase_metal-bd"/>
</dbReference>
<evidence type="ECO:0000313" key="8">
    <source>
        <dbReference type="Proteomes" id="UP000829196"/>
    </source>
</evidence>
<keyword evidence="4" id="KW-1133">Transmembrane helix</keyword>
<dbReference type="CDD" id="cd00684">
    <property type="entry name" value="Terpene_cyclase_plant_C1"/>
    <property type="match status" value="1"/>
</dbReference>
<feature type="domain" description="Terpene synthase N-terminal" evidence="5">
    <location>
        <begin position="62"/>
        <end position="196"/>
    </location>
</feature>
<evidence type="ECO:0000259" key="5">
    <source>
        <dbReference type="Pfam" id="PF01397"/>
    </source>
</evidence>
<dbReference type="InterPro" id="IPR050148">
    <property type="entry name" value="Terpene_synthase-like"/>
</dbReference>
<dbReference type="OrthoDB" id="1936865at2759"/>
<dbReference type="Gene3D" id="1.10.600.10">
    <property type="entry name" value="Farnesyl Diphosphate Synthase"/>
    <property type="match status" value="1"/>
</dbReference>
<dbReference type="Proteomes" id="UP000829196">
    <property type="component" value="Unassembled WGS sequence"/>
</dbReference>
<proteinExistence type="predicted"/>
<dbReference type="PANTHER" id="PTHR31225">
    <property type="entry name" value="OS04G0344100 PROTEIN-RELATED"/>
    <property type="match status" value="1"/>
</dbReference>
<dbReference type="Gene3D" id="1.50.10.130">
    <property type="entry name" value="Terpene synthase, N-terminal domain"/>
    <property type="match status" value="1"/>
</dbReference>
<dbReference type="InterPro" id="IPR036965">
    <property type="entry name" value="Terpene_synth_N_sf"/>
</dbReference>
<dbReference type="AlphaFoldDB" id="A0A8T3AHI2"/>
<dbReference type="InterPro" id="IPR044814">
    <property type="entry name" value="Terpene_cyclase_plant_C1"/>
</dbReference>
<dbReference type="InterPro" id="IPR008930">
    <property type="entry name" value="Terpenoid_cyclase/PrenylTrfase"/>
</dbReference>
<dbReference type="InterPro" id="IPR034741">
    <property type="entry name" value="Terpene_cyclase-like_1_C"/>
</dbReference>
<keyword evidence="8" id="KW-1185">Reference proteome</keyword>
<dbReference type="SFLD" id="SFLDG01019">
    <property type="entry name" value="Terpene_Cyclase_Like_1_C_Termi"/>
    <property type="match status" value="1"/>
</dbReference>
<keyword evidence="4" id="KW-0812">Transmembrane</keyword>
<gene>
    <name evidence="7" type="ORF">KFK09_022070</name>
</gene>
<dbReference type="SMR" id="A0A8T3AHI2"/>
<reference evidence="7" key="1">
    <citation type="journal article" date="2022" name="Front. Genet.">
        <title>Chromosome-Scale Assembly of the Dendrobium nobile Genome Provides Insights Into the Molecular Mechanism of the Biosynthesis of the Medicinal Active Ingredient of Dendrobium.</title>
        <authorList>
            <person name="Xu Q."/>
            <person name="Niu S.-C."/>
            <person name="Li K.-L."/>
            <person name="Zheng P.-J."/>
            <person name="Zhang X.-J."/>
            <person name="Jia Y."/>
            <person name="Liu Y."/>
            <person name="Niu Y.-X."/>
            <person name="Yu L.-H."/>
            <person name="Chen D.-F."/>
            <person name="Zhang G.-Q."/>
        </authorList>
    </citation>
    <scope>NUCLEOTIDE SEQUENCE</scope>
    <source>
        <tissue evidence="7">Leaf</tissue>
    </source>
</reference>
<evidence type="ECO:0000313" key="7">
    <source>
        <dbReference type="EMBL" id="KAI0495767.1"/>
    </source>
</evidence>
<dbReference type="GO" id="GO:0016102">
    <property type="term" value="P:diterpenoid biosynthetic process"/>
    <property type="evidence" value="ECO:0007669"/>
    <property type="project" value="InterPro"/>
</dbReference>
<feature type="domain" description="Terpene synthase metal-binding" evidence="6">
    <location>
        <begin position="269"/>
        <end position="506"/>
    </location>
</feature>
<dbReference type="SFLD" id="SFLDS00005">
    <property type="entry name" value="Isoprenoid_Synthase_Type_I"/>
    <property type="match status" value="1"/>
</dbReference>
<keyword evidence="2" id="KW-0479">Metal-binding</keyword>
<dbReference type="SUPFAM" id="SSF48239">
    <property type="entry name" value="Terpenoid cyclases/Protein prenyltransferases"/>
    <property type="match status" value="1"/>
</dbReference>